<keyword evidence="1 3" id="KW-0853">WD repeat</keyword>
<feature type="repeat" description="WD" evidence="3">
    <location>
        <begin position="500"/>
        <end position="540"/>
    </location>
</feature>
<dbReference type="PRINTS" id="PR00320">
    <property type="entry name" value="GPROTEINBRPT"/>
</dbReference>
<feature type="compositionally biased region" description="Basic and acidic residues" evidence="4">
    <location>
        <begin position="823"/>
        <end position="833"/>
    </location>
</feature>
<feature type="compositionally biased region" description="Polar residues" evidence="4">
    <location>
        <begin position="793"/>
        <end position="803"/>
    </location>
</feature>
<evidence type="ECO:0000256" key="4">
    <source>
        <dbReference type="SAM" id="MobiDB-lite"/>
    </source>
</evidence>
<evidence type="ECO:0000256" key="3">
    <source>
        <dbReference type="PROSITE-ProRule" id="PRU00221"/>
    </source>
</evidence>
<dbReference type="InterPro" id="IPR019775">
    <property type="entry name" value="WD40_repeat_CS"/>
</dbReference>
<feature type="compositionally biased region" description="Acidic residues" evidence="4">
    <location>
        <begin position="35"/>
        <end position="48"/>
    </location>
</feature>
<dbReference type="Gene3D" id="2.130.10.10">
    <property type="entry name" value="YVTN repeat-like/Quinoprotein amine dehydrogenase"/>
    <property type="match status" value="1"/>
</dbReference>
<dbReference type="InterPro" id="IPR040324">
    <property type="entry name" value="WDR44/Dgr2"/>
</dbReference>
<dbReference type="InterPro" id="IPR036322">
    <property type="entry name" value="WD40_repeat_dom_sf"/>
</dbReference>
<dbReference type="PANTHER" id="PTHR14221:SF41">
    <property type="entry name" value="TRANSDUCIN_WD40 REPEAT-LIKE SUPERFAMILY PROTEIN"/>
    <property type="match status" value="1"/>
</dbReference>
<dbReference type="PANTHER" id="PTHR14221">
    <property type="entry name" value="WD REPEAT DOMAIN 44"/>
    <property type="match status" value="1"/>
</dbReference>
<dbReference type="STRING" id="337451.A0A3S4N8N0"/>
<dbReference type="FunFam" id="2.130.10.10:FF:000329">
    <property type="entry name" value="WD repeat-containing protein 44"/>
    <property type="match status" value="1"/>
</dbReference>
<feature type="repeat" description="WD" evidence="3">
    <location>
        <begin position="393"/>
        <end position="426"/>
    </location>
</feature>
<dbReference type="OrthoDB" id="408728at2759"/>
<dbReference type="InterPro" id="IPR001680">
    <property type="entry name" value="WD40_rpt"/>
</dbReference>
<proteinExistence type="predicted"/>
<dbReference type="PROSITE" id="PS50082">
    <property type="entry name" value="WD_REPEATS_2"/>
    <property type="match status" value="4"/>
</dbReference>
<feature type="region of interest" description="Disordered" evidence="4">
    <location>
        <begin position="758"/>
        <end position="845"/>
    </location>
</feature>
<feature type="compositionally biased region" description="Low complexity" evidence="4">
    <location>
        <begin position="468"/>
        <end position="478"/>
    </location>
</feature>
<dbReference type="PROSITE" id="PS50294">
    <property type="entry name" value="WD_REPEATS_REGION"/>
    <property type="match status" value="3"/>
</dbReference>
<protein>
    <submittedName>
        <fullName evidence="5">WD repeat-containing protein 44-like protein</fullName>
    </submittedName>
</protein>
<evidence type="ECO:0000256" key="1">
    <source>
        <dbReference type="ARBA" id="ARBA00022574"/>
    </source>
</evidence>
<dbReference type="SMART" id="SM00320">
    <property type="entry name" value="WD40"/>
    <property type="match status" value="6"/>
</dbReference>
<name>A0A3S4N8N0_9MAGN</name>
<gene>
    <name evidence="5" type="ORF">CKAN_00234900</name>
</gene>
<dbReference type="AlphaFoldDB" id="A0A3S4N8N0"/>
<evidence type="ECO:0000313" key="5">
    <source>
        <dbReference type="EMBL" id="RWR74035.1"/>
    </source>
</evidence>
<feature type="repeat" description="WD" evidence="3">
    <location>
        <begin position="687"/>
        <end position="707"/>
    </location>
</feature>
<dbReference type="SUPFAM" id="SSF50978">
    <property type="entry name" value="WD40 repeat-like"/>
    <property type="match status" value="1"/>
</dbReference>
<evidence type="ECO:0000313" key="6">
    <source>
        <dbReference type="Proteomes" id="UP000283530"/>
    </source>
</evidence>
<feature type="region of interest" description="Disordered" evidence="4">
    <location>
        <begin position="354"/>
        <end position="375"/>
    </location>
</feature>
<reference evidence="5 6" key="1">
    <citation type="journal article" date="2019" name="Nat. Plants">
        <title>Stout camphor tree genome fills gaps in understanding of flowering plant genome evolution.</title>
        <authorList>
            <person name="Chaw S.M."/>
            <person name="Liu Y.C."/>
            <person name="Wu Y.W."/>
            <person name="Wang H.Y."/>
            <person name="Lin C.I."/>
            <person name="Wu C.S."/>
            <person name="Ke H.M."/>
            <person name="Chang L.Y."/>
            <person name="Hsu C.Y."/>
            <person name="Yang H.T."/>
            <person name="Sudianto E."/>
            <person name="Hsu M.H."/>
            <person name="Wu K.P."/>
            <person name="Wang L.N."/>
            <person name="Leebens-Mack J.H."/>
            <person name="Tsai I.J."/>
        </authorList>
    </citation>
    <scope>NUCLEOTIDE SEQUENCE [LARGE SCALE GENOMIC DNA]</scope>
    <source>
        <strain evidence="6">cv. Chaw 1501</strain>
        <tissue evidence="5">Young leaves</tissue>
    </source>
</reference>
<dbReference type="Pfam" id="PF00400">
    <property type="entry name" value="WD40"/>
    <property type="match status" value="4"/>
</dbReference>
<evidence type="ECO:0000256" key="2">
    <source>
        <dbReference type="ARBA" id="ARBA00022737"/>
    </source>
</evidence>
<feature type="region of interest" description="Disordered" evidence="4">
    <location>
        <begin position="447"/>
        <end position="480"/>
    </location>
</feature>
<feature type="repeat" description="WD" evidence="3">
    <location>
        <begin position="540"/>
        <end position="574"/>
    </location>
</feature>
<dbReference type="InterPro" id="IPR020472">
    <property type="entry name" value="WD40_PAC1"/>
</dbReference>
<dbReference type="PROSITE" id="PS00678">
    <property type="entry name" value="WD_REPEATS_1"/>
    <property type="match status" value="2"/>
</dbReference>
<dbReference type="InterPro" id="IPR015943">
    <property type="entry name" value="WD40/YVTN_repeat-like_dom_sf"/>
</dbReference>
<keyword evidence="2" id="KW-0677">Repeat</keyword>
<accession>A0A3S4N8N0</accession>
<feature type="compositionally biased region" description="Polar residues" evidence="4">
    <location>
        <begin position="53"/>
        <end position="62"/>
    </location>
</feature>
<comment type="caution">
    <text evidence="5">The sequence shown here is derived from an EMBL/GenBank/DDBJ whole genome shotgun (WGS) entry which is preliminary data.</text>
</comment>
<keyword evidence="6" id="KW-1185">Reference proteome</keyword>
<feature type="compositionally biased region" description="Polar residues" evidence="4">
    <location>
        <begin position="758"/>
        <end position="770"/>
    </location>
</feature>
<feature type="region of interest" description="Disordered" evidence="4">
    <location>
        <begin position="30"/>
        <end position="62"/>
    </location>
</feature>
<feature type="compositionally biased region" description="Low complexity" evidence="4">
    <location>
        <begin position="131"/>
        <end position="163"/>
    </location>
</feature>
<dbReference type="EMBL" id="QPKB01000001">
    <property type="protein sequence ID" value="RWR74035.1"/>
    <property type="molecule type" value="Genomic_DNA"/>
</dbReference>
<feature type="region of interest" description="Disordered" evidence="4">
    <location>
        <begin position="111"/>
        <end position="163"/>
    </location>
</feature>
<organism evidence="5 6">
    <name type="scientific">Cinnamomum micranthum f. kanehirae</name>
    <dbReference type="NCBI Taxonomy" id="337451"/>
    <lineage>
        <taxon>Eukaryota</taxon>
        <taxon>Viridiplantae</taxon>
        <taxon>Streptophyta</taxon>
        <taxon>Embryophyta</taxon>
        <taxon>Tracheophyta</taxon>
        <taxon>Spermatophyta</taxon>
        <taxon>Magnoliopsida</taxon>
        <taxon>Magnoliidae</taxon>
        <taxon>Laurales</taxon>
        <taxon>Lauraceae</taxon>
        <taxon>Cinnamomum</taxon>
    </lineage>
</organism>
<dbReference type="Proteomes" id="UP000283530">
    <property type="component" value="Unassembled WGS sequence"/>
</dbReference>
<sequence>MMMMTMNSQRKINWDDEDEFFEPNRMSCAVPVDVDSSDSDDDDEDDFEDTRMSFASTARPSTEIRLSSASMAEYKLWMAEPISIKERRKRLLQGMGLSADKEFLRLTSVDLRQPDSPKSGSAPQPPPPLAAAPAAAATTETAAEAEQATAPPANNDPLPSSLPLVPSATIARVRSDGPVIASVAETDAKSRREQFLGPPPHLTLARALSAPSSLCDNRPHSISGRRGADGSLLQDNESVFCTIKNLDTGKEFIIKEFKEDGMLNRLSDTETGRQLTMEEFEKSVGFSPIVKEVMRRVTVDGLMNMKVIPPSISKSIKTSKKKGGSWLKNIKGVTAIKGVTNSMSGLKGEWEKVKDRESSVDGAGRQPSSRRIKVRQQGKPFKELTGLYMSQEIQAHEGSIWTIRFSLDSRYLASAGEDRVIHIWEVVEIPGNDEGIMNLLRPVDNGSLDQPAPLPARPPCDKKKKGKLSSSVRKSSSSTPENIVVPNTVFSLSETPVCSFQGHLDDVLDLSWSKSQHLLSSSMDKTVRLWDMETKTCLKLFAHNDYVTCIQFNPIDDRYFISGSLDAKVRIWSIPDRQVVDWSDLHEMVTAACYTPDGQGAVVGSHKGTCRWYNTSDFKLVQKDQVDIQTKKKKANAKKITGFQFAPENPSEVLITSADSQIRVFDGLDLIHKFKGFKNTSSQIAASFTADGRYVVSASEDSQVYVWRCDEVLNVGGSKRGKGMVTTRSHEHFQCRDVSVAIPWPGGIDKYELPQLQSESTRQNNDQLPQQPKRPNPTPASDGPTVVEDEPTSSKNSSKKNQCPTPPKKSVSDQTGPSQEEEQGSHSRSRSDSVEPVPSSSLYSKSGLLSSISASMVSSMPSSWLWYDANSTGSQEATAWGLVIVTAGLGGEIKTYQNFGLPLRLTRQPSLF</sequence>